<keyword evidence="6" id="KW-0654">Proteoglycan</keyword>
<feature type="domain" description="FAS1" evidence="14">
    <location>
        <begin position="26"/>
        <end position="155"/>
    </location>
</feature>
<dbReference type="KEGG" id="rsz:108835025"/>
<accession>A0A6J0LVH5</accession>
<protein>
    <submittedName>
        <fullName evidence="16">Fasciclin-like arabinogalactan protein 14</fullName>
    </submittedName>
</protein>
<dbReference type="FunFam" id="2.30.180.10:FF:000015">
    <property type="entry name" value="Fasciclin-like arabinogalactan protein 3"/>
    <property type="match status" value="1"/>
</dbReference>
<comment type="subcellular location">
    <subcellularLocation>
        <location evidence="1">Cell membrane</location>
        <topology evidence="1">Lipid-anchor</topology>
        <topology evidence="1">GPI-anchor</topology>
    </subcellularLocation>
</comment>
<proteinExistence type="inferred from homology"/>
<reference evidence="15" key="1">
    <citation type="journal article" date="2019" name="Database">
        <title>The radish genome database (RadishGD): an integrated information resource for radish genomics.</title>
        <authorList>
            <person name="Yu H.J."/>
            <person name="Baek S."/>
            <person name="Lee Y.J."/>
            <person name="Cho A."/>
            <person name="Mun J.H."/>
        </authorList>
    </citation>
    <scope>NUCLEOTIDE SEQUENCE [LARGE SCALE GENOMIC DNA]</scope>
    <source>
        <strain evidence="15">cv. WK10039</strain>
    </source>
</reference>
<feature type="compositionally biased region" description="Low complexity" evidence="11">
    <location>
        <begin position="216"/>
        <end position="230"/>
    </location>
</feature>
<feature type="region of interest" description="Disordered" evidence="11">
    <location>
        <begin position="176"/>
        <end position="235"/>
    </location>
</feature>
<dbReference type="AlphaFoldDB" id="A0A6J0LVH5"/>
<keyword evidence="5 13" id="KW-0732">Signal</keyword>
<evidence type="ECO:0000256" key="6">
    <source>
        <dbReference type="ARBA" id="ARBA00022974"/>
    </source>
</evidence>
<evidence type="ECO:0000256" key="4">
    <source>
        <dbReference type="ARBA" id="ARBA00022622"/>
    </source>
</evidence>
<dbReference type="PANTHER" id="PTHR32382:SF6">
    <property type="entry name" value="FASCICLIN-LIKE ARABINOGALACTAN PROTEIN 14"/>
    <property type="match status" value="1"/>
</dbReference>
<sequence>MSSSYSSSLTLFFFFASTFLYTSSNSFNITNILNQNNEFSTFNNLLSQTGLASTINSRQTITVLALSNDAMTMFSSQSTEDNKKSLGLHIVLDYYDIKKLRSIKSVILTTLFQASGQAKGLQGFVNATVMNNGDIMFGSAVRGSGLDSKLIDSVATHPYNISVLHISSYISIMDPEGPKDHGSSSSPLPVQPPGDDDYEYDEPPSPPSSTTKPFVAAATAATAKPPSSAKDNSTTSGVSAISIPSLAFVSVISSFWFFMTVW</sequence>
<comment type="similarity">
    <text evidence="2">Belongs to the fasciclin-like AGP family.</text>
</comment>
<dbReference type="InterPro" id="IPR036378">
    <property type="entry name" value="FAS1_dom_sf"/>
</dbReference>
<dbReference type="GeneID" id="108835025"/>
<keyword evidence="8" id="KW-0325">Glycoprotein</keyword>
<organism evidence="15 16">
    <name type="scientific">Raphanus sativus</name>
    <name type="common">Radish</name>
    <name type="synonym">Raphanus raphanistrum var. sativus</name>
    <dbReference type="NCBI Taxonomy" id="3726"/>
    <lineage>
        <taxon>Eukaryota</taxon>
        <taxon>Viridiplantae</taxon>
        <taxon>Streptophyta</taxon>
        <taxon>Embryophyta</taxon>
        <taxon>Tracheophyta</taxon>
        <taxon>Spermatophyta</taxon>
        <taxon>Magnoliopsida</taxon>
        <taxon>eudicotyledons</taxon>
        <taxon>Gunneridae</taxon>
        <taxon>Pentapetalae</taxon>
        <taxon>rosids</taxon>
        <taxon>malvids</taxon>
        <taxon>Brassicales</taxon>
        <taxon>Brassicaceae</taxon>
        <taxon>Brassiceae</taxon>
        <taxon>Raphanus</taxon>
    </lineage>
</organism>
<evidence type="ECO:0000313" key="16">
    <source>
        <dbReference type="RefSeq" id="XP_018463838.1"/>
    </source>
</evidence>
<feature type="transmembrane region" description="Helical" evidence="12">
    <location>
        <begin position="237"/>
        <end position="258"/>
    </location>
</feature>
<keyword evidence="7 12" id="KW-0472">Membrane</keyword>
<dbReference type="PROSITE" id="PS50213">
    <property type="entry name" value="FAS1"/>
    <property type="match status" value="1"/>
</dbReference>
<keyword evidence="12" id="KW-1133">Transmembrane helix</keyword>
<keyword evidence="9" id="KW-0449">Lipoprotein</keyword>
<dbReference type="GO" id="GO:0005886">
    <property type="term" value="C:plasma membrane"/>
    <property type="evidence" value="ECO:0007669"/>
    <property type="project" value="UniProtKB-SubCell"/>
</dbReference>
<gene>
    <name evidence="16" type="primary">LOC108835025</name>
</gene>
<dbReference type="Proteomes" id="UP000504610">
    <property type="component" value="Chromosome 5"/>
</dbReference>
<evidence type="ECO:0000256" key="11">
    <source>
        <dbReference type="SAM" id="MobiDB-lite"/>
    </source>
</evidence>
<evidence type="ECO:0000256" key="9">
    <source>
        <dbReference type="ARBA" id="ARBA00023288"/>
    </source>
</evidence>
<dbReference type="GO" id="GO:0098552">
    <property type="term" value="C:side of membrane"/>
    <property type="evidence" value="ECO:0007669"/>
    <property type="project" value="UniProtKB-KW"/>
</dbReference>
<keyword evidence="15" id="KW-1185">Reference proteome</keyword>
<evidence type="ECO:0000259" key="14">
    <source>
        <dbReference type="PROSITE" id="PS50213"/>
    </source>
</evidence>
<evidence type="ECO:0000256" key="2">
    <source>
        <dbReference type="ARBA" id="ARBA00007843"/>
    </source>
</evidence>
<dbReference type="SUPFAM" id="SSF82153">
    <property type="entry name" value="FAS1 domain"/>
    <property type="match status" value="1"/>
</dbReference>
<evidence type="ECO:0000256" key="1">
    <source>
        <dbReference type="ARBA" id="ARBA00004609"/>
    </source>
</evidence>
<evidence type="ECO:0000256" key="12">
    <source>
        <dbReference type="SAM" id="Phobius"/>
    </source>
</evidence>
<dbReference type="OrthoDB" id="694090at2759"/>
<evidence type="ECO:0000256" key="3">
    <source>
        <dbReference type="ARBA" id="ARBA00022475"/>
    </source>
</evidence>
<keyword evidence="3" id="KW-1003">Cell membrane</keyword>
<keyword evidence="12" id="KW-0812">Transmembrane</keyword>
<evidence type="ECO:0000256" key="5">
    <source>
        <dbReference type="ARBA" id="ARBA00022729"/>
    </source>
</evidence>
<dbReference type="Gene3D" id="2.30.180.10">
    <property type="entry name" value="FAS1 domain"/>
    <property type="match status" value="1"/>
</dbReference>
<dbReference type="InterPro" id="IPR000782">
    <property type="entry name" value="FAS1_domain"/>
</dbReference>
<evidence type="ECO:0000256" key="8">
    <source>
        <dbReference type="ARBA" id="ARBA00023180"/>
    </source>
</evidence>
<reference evidence="16" key="2">
    <citation type="submission" date="2025-08" db="UniProtKB">
        <authorList>
            <consortium name="RefSeq"/>
        </authorList>
    </citation>
    <scope>IDENTIFICATION</scope>
    <source>
        <tissue evidence="16">Leaf</tissue>
    </source>
</reference>
<dbReference type="Pfam" id="PF02469">
    <property type="entry name" value="Fasciclin"/>
    <property type="match status" value="1"/>
</dbReference>
<dbReference type="PANTHER" id="PTHR32382">
    <property type="entry name" value="FASCICLIN-LIKE ARABINOGALACTAN PROTEIN"/>
    <property type="match status" value="1"/>
</dbReference>
<dbReference type="RefSeq" id="XP_018463838.1">
    <property type="nucleotide sequence ID" value="XM_018608336.2"/>
</dbReference>
<evidence type="ECO:0000256" key="7">
    <source>
        <dbReference type="ARBA" id="ARBA00023136"/>
    </source>
</evidence>
<name>A0A6J0LVH5_RAPSA</name>
<evidence type="ECO:0000256" key="13">
    <source>
        <dbReference type="SAM" id="SignalP"/>
    </source>
</evidence>
<evidence type="ECO:0000256" key="10">
    <source>
        <dbReference type="ARBA" id="ARBA00024686"/>
    </source>
</evidence>
<keyword evidence="4" id="KW-0336">GPI-anchor</keyword>
<feature type="chain" id="PRO_5026694804" evidence="13">
    <location>
        <begin position="25"/>
        <end position="262"/>
    </location>
</feature>
<evidence type="ECO:0000313" key="15">
    <source>
        <dbReference type="Proteomes" id="UP000504610"/>
    </source>
</evidence>
<comment type="function">
    <text evidence="10">May be a cell surface adhesion protein.</text>
</comment>
<dbReference type="InterPro" id="IPR033254">
    <property type="entry name" value="Plant_FLA"/>
</dbReference>
<feature type="signal peptide" evidence="13">
    <location>
        <begin position="1"/>
        <end position="24"/>
    </location>
</feature>